<comment type="caution">
    <text evidence="2">The sequence shown here is derived from an EMBL/GenBank/DDBJ whole genome shotgun (WGS) entry which is preliminary data.</text>
</comment>
<gene>
    <name evidence="2" type="ORF">WKR92_11145</name>
</gene>
<evidence type="ECO:0008006" key="4">
    <source>
        <dbReference type="Google" id="ProtNLM"/>
    </source>
</evidence>
<evidence type="ECO:0000313" key="2">
    <source>
        <dbReference type="EMBL" id="MFB5946388.1"/>
    </source>
</evidence>
<sequence>MRWIASIALMILFYQGQAQTWNEFFKQKSTQKEYLLEQLAAMKLYAGYAKDGYHIASRGINLIKDFRNGEFHLHDVFFTSLSLVNPKISNMSEIKKIVYWEIAIQVAFKSLTSEMMREKDQAYVKEVRDQVLESCRSDLDQLLLVISEGKLEMRDSERLERILEIHQRMEERFQFSRSFIRKVKTLRMNEDQEKRDIHVLRNVYENLKNRR</sequence>
<keyword evidence="3" id="KW-1185">Reference proteome</keyword>
<feature type="chain" id="PRO_5045415458" description="TerB family tellurite resistance protein" evidence="1">
    <location>
        <begin position="21"/>
        <end position="211"/>
    </location>
</feature>
<evidence type="ECO:0000313" key="3">
    <source>
        <dbReference type="Proteomes" id="UP001580928"/>
    </source>
</evidence>
<proteinExistence type="predicted"/>
<accession>A0ABV5CGB2</accession>
<dbReference type="EMBL" id="JBBVGT010000002">
    <property type="protein sequence ID" value="MFB5946388.1"/>
    <property type="molecule type" value="Genomic_DNA"/>
</dbReference>
<keyword evidence="1" id="KW-0732">Signal</keyword>
<dbReference type="RefSeq" id="WP_375557894.1">
    <property type="nucleotide sequence ID" value="NZ_JBBVGT010000002.1"/>
</dbReference>
<feature type="signal peptide" evidence="1">
    <location>
        <begin position="1"/>
        <end position="20"/>
    </location>
</feature>
<evidence type="ECO:0000256" key="1">
    <source>
        <dbReference type="SAM" id="SignalP"/>
    </source>
</evidence>
<name>A0ABV5CGB2_9SPHI</name>
<reference evidence="2 3" key="1">
    <citation type="submission" date="2024-04" db="EMBL/GenBank/DDBJ databases">
        <title>Albibacterium profundi sp. nov., isolated from sediment of the Challenger Deep of Mariana Trench.</title>
        <authorList>
            <person name="Wang Y."/>
        </authorList>
    </citation>
    <scope>NUCLEOTIDE SEQUENCE [LARGE SCALE GENOMIC DNA]</scope>
    <source>
        <strain evidence="2 3">RHL897</strain>
    </source>
</reference>
<organism evidence="2 3">
    <name type="scientific">Albibacterium profundi</name>
    <dbReference type="NCBI Taxonomy" id="3134906"/>
    <lineage>
        <taxon>Bacteria</taxon>
        <taxon>Pseudomonadati</taxon>
        <taxon>Bacteroidota</taxon>
        <taxon>Sphingobacteriia</taxon>
        <taxon>Sphingobacteriales</taxon>
        <taxon>Sphingobacteriaceae</taxon>
        <taxon>Albibacterium</taxon>
    </lineage>
</organism>
<protein>
    <recommendedName>
        <fullName evidence="4">TerB family tellurite resistance protein</fullName>
    </recommendedName>
</protein>
<dbReference type="Proteomes" id="UP001580928">
    <property type="component" value="Unassembled WGS sequence"/>
</dbReference>